<dbReference type="Pfam" id="PF20669">
    <property type="entry name" value="Exo70_N"/>
    <property type="match status" value="1"/>
</dbReference>
<reference evidence="5" key="2">
    <citation type="submission" date="2018-05" db="EMBL/GenBank/DDBJ databases">
        <title>OgluRS3 (Oryza glumaepatula Reference Sequence Version 3).</title>
        <authorList>
            <person name="Zhang J."/>
            <person name="Kudrna D."/>
            <person name="Lee S."/>
            <person name="Talag J."/>
            <person name="Welchert J."/>
            <person name="Wing R.A."/>
        </authorList>
    </citation>
    <scope>NUCLEOTIDE SEQUENCE [LARGE SCALE GENOMIC DNA]</scope>
</reference>
<keyword evidence="3" id="KW-0268">Exocytosis</keyword>
<sequence>MALVAVAGSSRSTNTALEEKVAGVAALIDKWRPDDGQCSLFLDGSRREAGRFLCAAVELHGAMLLVASDVDQERGDECLVRAQGVLEAAMRRLQLELELLLSTVRSNAVDGAISGHDVVGDAGVVGHITMVADAMMAAGYGMECVSTFNSHRRAEFAAAVRRLLGFAPSQHAHFHKLTWEDVDGKVQSWHTAAGFAFNFAFSWERVLCHRVFAADAALADKVFAGIASDHAADLLAIAEAAVMRARRAPERLFHVLDVHATLAEILPAIACILGDKSEAAARATAALRNAGDAARGILMSLEQAIQKTTSSKAAVTGSAVHPLTRYVMNYLVLLADYEDTLARIYQQGESTLTSGSGSASRVSPSSSADSIGRLVSVLQRKLDAMAVGYRPSALRSLFMANNTHYVSKKVRGSSKLEGIVGEDWIEEQMAETRRHVDAFVHSAWRDVLVAGGEGADAAVKEAVATQRSWVVADDEMGDAVRAAAAAVVVPAYRALYRRHGTAAWMTPGDVNAMISRQFGGLRNEAAGARPVSAGSATSRRHRLRLTSFSDKLAHVQ</sequence>
<dbReference type="InterPro" id="IPR046364">
    <property type="entry name" value="Exo70_C"/>
</dbReference>
<dbReference type="Gene3D" id="1.20.1280.170">
    <property type="entry name" value="Exocyst complex component Exo70"/>
    <property type="match status" value="1"/>
</dbReference>
<feature type="domain" description="Exocyst complex subunit Exo70 C-terminal" evidence="4">
    <location>
        <begin position="188"/>
        <end position="448"/>
    </location>
</feature>
<reference evidence="5" key="1">
    <citation type="submission" date="2015-04" db="UniProtKB">
        <authorList>
            <consortium name="EnsemblPlants"/>
        </authorList>
    </citation>
    <scope>IDENTIFICATION</scope>
</reference>
<dbReference type="GO" id="GO:0006887">
    <property type="term" value="P:exocytosis"/>
    <property type="evidence" value="ECO:0007669"/>
    <property type="project" value="UniProtKB-KW"/>
</dbReference>
<evidence type="ECO:0000256" key="1">
    <source>
        <dbReference type="ARBA" id="ARBA00006756"/>
    </source>
</evidence>
<dbReference type="HOGENOM" id="CLU_010236_6_0_1"/>
<comment type="function">
    <text evidence="3">Component of the exocyst complex.</text>
</comment>
<dbReference type="PANTHER" id="PTHR12542:SF17">
    <property type="entry name" value="EXOCYST SUBUNIT EXO70 FAMILY PROTEIN"/>
    <property type="match status" value="1"/>
</dbReference>
<keyword evidence="2 3" id="KW-0813">Transport</keyword>
<dbReference type="PANTHER" id="PTHR12542">
    <property type="entry name" value="EXOCYST COMPLEX PROTEIN EXO70"/>
    <property type="match status" value="1"/>
</dbReference>
<evidence type="ECO:0000313" key="5">
    <source>
        <dbReference type="EnsemblPlants" id="OGLUM03G23600.1"/>
    </source>
</evidence>
<feature type="domain" description="Exocyst complex subunit Exo70 C-terminal" evidence="4">
    <location>
        <begin position="458"/>
        <end position="501"/>
    </location>
</feature>
<dbReference type="Gramene" id="OGLUM03G23600.1">
    <property type="protein sequence ID" value="OGLUM03G23600.1"/>
    <property type="gene ID" value="OGLUM03G23600"/>
</dbReference>
<dbReference type="AlphaFoldDB" id="A0A0D9Z9F5"/>
<evidence type="ECO:0000256" key="2">
    <source>
        <dbReference type="ARBA" id="ARBA00022448"/>
    </source>
</evidence>
<organism evidence="5">
    <name type="scientific">Oryza glumipatula</name>
    <dbReference type="NCBI Taxonomy" id="40148"/>
    <lineage>
        <taxon>Eukaryota</taxon>
        <taxon>Viridiplantae</taxon>
        <taxon>Streptophyta</taxon>
        <taxon>Embryophyta</taxon>
        <taxon>Tracheophyta</taxon>
        <taxon>Spermatophyta</taxon>
        <taxon>Magnoliopsida</taxon>
        <taxon>Liliopsida</taxon>
        <taxon>Poales</taxon>
        <taxon>Poaceae</taxon>
        <taxon>BOP clade</taxon>
        <taxon>Oryzoideae</taxon>
        <taxon>Oryzeae</taxon>
        <taxon>Oryzinae</taxon>
        <taxon>Oryza</taxon>
    </lineage>
</organism>
<evidence type="ECO:0000256" key="3">
    <source>
        <dbReference type="RuleBase" id="RU365026"/>
    </source>
</evidence>
<dbReference type="GO" id="GO:0015031">
    <property type="term" value="P:protein transport"/>
    <property type="evidence" value="ECO:0007669"/>
    <property type="project" value="UniProtKB-KW"/>
</dbReference>
<keyword evidence="3" id="KW-0653">Protein transport</keyword>
<dbReference type="GO" id="GO:0005546">
    <property type="term" value="F:phosphatidylinositol-4,5-bisphosphate binding"/>
    <property type="evidence" value="ECO:0007669"/>
    <property type="project" value="InterPro"/>
</dbReference>
<proteinExistence type="inferred from homology"/>
<dbReference type="GO" id="GO:0000145">
    <property type="term" value="C:exocyst"/>
    <property type="evidence" value="ECO:0007669"/>
    <property type="project" value="InterPro"/>
</dbReference>
<dbReference type="Proteomes" id="UP000026961">
    <property type="component" value="Chromosome 3"/>
</dbReference>
<dbReference type="eggNOG" id="KOG2344">
    <property type="taxonomic scope" value="Eukaryota"/>
</dbReference>
<dbReference type="EnsemblPlants" id="OGLUM03G23600.1">
    <property type="protein sequence ID" value="OGLUM03G23600.1"/>
    <property type="gene ID" value="OGLUM03G23600"/>
</dbReference>
<dbReference type="InterPro" id="IPR016159">
    <property type="entry name" value="Cullin_repeat-like_dom_sf"/>
</dbReference>
<accession>A0A0D9Z9F5</accession>
<dbReference type="SUPFAM" id="SSF74788">
    <property type="entry name" value="Cullin repeat-like"/>
    <property type="match status" value="1"/>
</dbReference>
<evidence type="ECO:0000259" key="4">
    <source>
        <dbReference type="Pfam" id="PF03081"/>
    </source>
</evidence>
<keyword evidence="6" id="KW-1185">Reference proteome</keyword>
<name>A0A0D9Z9F5_9ORYZ</name>
<dbReference type="STRING" id="40148.A0A0D9Z9F5"/>
<protein>
    <recommendedName>
        <fullName evidence="3">Exocyst subunit Exo70 family protein</fullName>
    </recommendedName>
</protein>
<dbReference type="Pfam" id="PF03081">
    <property type="entry name" value="Exo70_C"/>
    <property type="match status" value="2"/>
</dbReference>
<dbReference type="InterPro" id="IPR004140">
    <property type="entry name" value="Exo70"/>
</dbReference>
<evidence type="ECO:0000313" key="6">
    <source>
        <dbReference type="Proteomes" id="UP000026961"/>
    </source>
</evidence>
<comment type="similarity">
    <text evidence="1 3">Belongs to the EXO70 family.</text>
</comment>